<comment type="caution">
    <text evidence="10">The sequence shown here is derived from an EMBL/GenBank/DDBJ whole genome shotgun (WGS) entry which is preliminary data.</text>
</comment>
<dbReference type="EMBL" id="VDFU01000003">
    <property type="protein sequence ID" value="TNC52098.1"/>
    <property type="molecule type" value="Genomic_DNA"/>
</dbReference>
<accession>A0A5C4N4Z6</accession>
<keyword evidence="11" id="KW-1185">Reference proteome</keyword>
<evidence type="ECO:0000256" key="4">
    <source>
        <dbReference type="ARBA" id="ARBA00022475"/>
    </source>
</evidence>
<sequence>MSRPEFVALIAAIMSLNALAIDVMLPALPHMGDALGVSDDNHRQFVVSVYMIGFAVGQLLIGPLSDRYGRRVPLLIGIGVYVVAVLAAAFAPTFGALLGLRFVQGLGAASTRVVATAVVRDRFSGRAMAEVMSLVFMVFMVIPVVAPGLGEVLLQVSPWQSIFVFMGVLATAFGIWAFLRLPETLEPEHRRPLTARSIFGGFRLVVENRMALWYALAGTFTFGALFGFISTAQQIYVDLYGLGVWFPAAFAFVAGLMALSSFLNSQIVRRLGMRRLAHFAILAFTGLSGVLLLVSLGGLPPLWLFLGLLSAVMFMFGWAASNMNALSLQPLGAVAGTASSVFGFIQTLGGALLGGFVGQQFNGTVIPTVTGYFVLGVLAVACVLVAERGRLFNEVQEGAQA</sequence>
<dbReference type="InterPro" id="IPR011701">
    <property type="entry name" value="MFS"/>
</dbReference>
<feature type="transmembrane region" description="Helical" evidence="8">
    <location>
        <begin position="365"/>
        <end position="386"/>
    </location>
</feature>
<keyword evidence="6 8" id="KW-1133">Transmembrane helix</keyword>
<dbReference type="Gene3D" id="1.20.1720.10">
    <property type="entry name" value="Multidrug resistance protein D"/>
    <property type="match status" value="1"/>
</dbReference>
<dbReference type="NCBIfam" id="TIGR00710">
    <property type="entry name" value="efflux_Bcr_CflA"/>
    <property type="match status" value="1"/>
</dbReference>
<evidence type="ECO:0000313" key="10">
    <source>
        <dbReference type="EMBL" id="TNC52098.1"/>
    </source>
</evidence>
<evidence type="ECO:0000256" key="6">
    <source>
        <dbReference type="ARBA" id="ARBA00022989"/>
    </source>
</evidence>
<evidence type="ECO:0000256" key="3">
    <source>
        <dbReference type="ARBA" id="ARBA00022448"/>
    </source>
</evidence>
<feature type="transmembrane region" description="Helical" evidence="8">
    <location>
        <begin position="302"/>
        <end position="319"/>
    </location>
</feature>
<dbReference type="CDD" id="cd17320">
    <property type="entry name" value="MFS_MdfA_MDR_like"/>
    <property type="match status" value="1"/>
</dbReference>
<dbReference type="Proteomes" id="UP000305887">
    <property type="component" value="Unassembled WGS sequence"/>
</dbReference>
<dbReference type="InterPro" id="IPR004812">
    <property type="entry name" value="Efflux_drug-R_Bcr/CmlA"/>
</dbReference>
<feature type="transmembrane region" description="Helical" evidence="8">
    <location>
        <begin position="211"/>
        <end position="232"/>
    </location>
</feature>
<keyword evidence="5 8" id="KW-0812">Transmembrane</keyword>
<feature type="transmembrane region" description="Helical" evidence="8">
    <location>
        <begin position="244"/>
        <end position="264"/>
    </location>
</feature>
<evidence type="ECO:0000256" key="2">
    <source>
        <dbReference type="ARBA" id="ARBA00006236"/>
    </source>
</evidence>
<evidence type="ECO:0000256" key="7">
    <source>
        <dbReference type="ARBA" id="ARBA00023136"/>
    </source>
</evidence>
<evidence type="ECO:0000256" key="5">
    <source>
        <dbReference type="ARBA" id="ARBA00022692"/>
    </source>
</evidence>
<keyword evidence="8" id="KW-0997">Cell inner membrane</keyword>
<feature type="transmembrane region" description="Helical" evidence="8">
    <location>
        <begin position="131"/>
        <end position="150"/>
    </location>
</feature>
<feature type="transmembrane region" description="Helical" evidence="8">
    <location>
        <begin position="44"/>
        <end position="62"/>
    </location>
</feature>
<dbReference type="SUPFAM" id="SSF103473">
    <property type="entry name" value="MFS general substrate transporter"/>
    <property type="match status" value="1"/>
</dbReference>
<dbReference type="InterPro" id="IPR020846">
    <property type="entry name" value="MFS_dom"/>
</dbReference>
<feature type="transmembrane region" description="Helical" evidence="8">
    <location>
        <begin position="162"/>
        <end position="181"/>
    </location>
</feature>
<dbReference type="GO" id="GO:1990961">
    <property type="term" value="P:xenobiotic detoxification by transmembrane export across the plasma membrane"/>
    <property type="evidence" value="ECO:0007669"/>
    <property type="project" value="InterPro"/>
</dbReference>
<dbReference type="InterPro" id="IPR005829">
    <property type="entry name" value="Sugar_transporter_CS"/>
</dbReference>
<keyword evidence="3 8" id="KW-0813">Transport</keyword>
<comment type="subcellular location">
    <subcellularLocation>
        <location evidence="8">Cell inner membrane</location>
        <topology evidence="8">Multi-pass membrane protein</topology>
    </subcellularLocation>
    <subcellularLocation>
        <location evidence="1">Cell membrane</location>
        <topology evidence="1">Multi-pass membrane protein</topology>
    </subcellularLocation>
</comment>
<feature type="transmembrane region" description="Helical" evidence="8">
    <location>
        <begin position="276"/>
        <end position="296"/>
    </location>
</feature>
<feature type="transmembrane region" description="Helical" evidence="8">
    <location>
        <begin position="100"/>
        <end position="119"/>
    </location>
</feature>
<feature type="transmembrane region" description="Helical" evidence="8">
    <location>
        <begin position="331"/>
        <end position="353"/>
    </location>
</feature>
<dbReference type="GO" id="GO:0005886">
    <property type="term" value="C:plasma membrane"/>
    <property type="evidence" value="ECO:0007669"/>
    <property type="project" value="UniProtKB-SubCell"/>
</dbReference>
<dbReference type="PANTHER" id="PTHR23502">
    <property type="entry name" value="MAJOR FACILITATOR SUPERFAMILY"/>
    <property type="match status" value="1"/>
</dbReference>
<protein>
    <recommendedName>
        <fullName evidence="8">Bcr/CflA family efflux transporter</fullName>
    </recommendedName>
</protein>
<name>A0A5C4N4Z6_9RHOB</name>
<reference evidence="10 11" key="1">
    <citation type="submission" date="2019-06" db="EMBL/GenBank/DDBJ databases">
        <title>YIM 131921 draft genome.</title>
        <authorList>
            <person name="Jiang L."/>
        </authorList>
    </citation>
    <scope>NUCLEOTIDE SEQUENCE [LARGE SCALE GENOMIC DNA]</scope>
    <source>
        <strain evidence="10 11">YIM 131921</strain>
    </source>
</reference>
<dbReference type="OrthoDB" id="9800416at2"/>
<evidence type="ECO:0000259" key="9">
    <source>
        <dbReference type="PROSITE" id="PS50850"/>
    </source>
</evidence>
<dbReference type="AlphaFoldDB" id="A0A5C4N4Z6"/>
<dbReference type="PROSITE" id="PS50850">
    <property type="entry name" value="MFS"/>
    <property type="match status" value="1"/>
</dbReference>
<comment type="caution">
    <text evidence="8">Lacks conserved residue(s) required for the propagation of feature annotation.</text>
</comment>
<feature type="domain" description="Major facilitator superfamily (MFS) profile" evidence="9">
    <location>
        <begin position="6"/>
        <end position="388"/>
    </location>
</feature>
<dbReference type="GO" id="GO:0042910">
    <property type="term" value="F:xenobiotic transmembrane transporter activity"/>
    <property type="evidence" value="ECO:0007669"/>
    <property type="project" value="InterPro"/>
</dbReference>
<dbReference type="Pfam" id="PF07690">
    <property type="entry name" value="MFS_1"/>
    <property type="match status" value="1"/>
</dbReference>
<dbReference type="InterPro" id="IPR036259">
    <property type="entry name" value="MFS_trans_sf"/>
</dbReference>
<dbReference type="PROSITE" id="PS00216">
    <property type="entry name" value="SUGAR_TRANSPORT_1"/>
    <property type="match status" value="1"/>
</dbReference>
<proteinExistence type="inferred from homology"/>
<evidence type="ECO:0000256" key="8">
    <source>
        <dbReference type="RuleBase" id="RU365088"/>
    </source>
</evidence>
<dbReference type="PANTHER" id="PTHR23502:SF132">
    <property type="entry name" value="POLYAMINE TRANSPORTER 2-RELATED"/>
    <property type="match status" value="1"/>
</dbReference>
<organism evidence="10 11">
    <name type="scientific">Rubellimicrobium rubrum</name>
    <dbReference type="NCBI Taxonomy" id="2585369"/>
    <lineage>
        <taxon>Bacteria</taxon>
        <taxon>Pseudomonadati</taxon>
        <taxon>Pseudomonadota</taxon>
        <taxon>Alphaproteobacteria</taxon>
        <taxon>Rhodobacterales</taxon>
        <taxon>Roseobacteraceae</taxon>
        <taxon>Rubellimicrobium</taxon>
    </lineage>
</organism>
<gene>
    <name evidence="10" type="ORF">FHG66_04175</name>
</gene>
<comment type="similarity">
    <text evidence="2 8">Belongs to the major facilitator superfamily. Bcr/CmlA family.</text>
</comment>
<evidence type="ECO:0000313" key="11">
    <source>
        <dbReference type="Proteomes" id="UP000305887"/>
    </source>
</evidence>
<feature type="transmembrane region" description="Helical" evidence="8">
    <location>
        <begin position="74"/>
        <end position="94"/>
    </location>
</feature>
<evidence type="ECO:0000256" key="1">
    <source>
        <dbReference type="ARBA" id="ARBA00004651"/>
    </source>
</evidence>
<keyword evidence="4" id="KW-1003">Cell membrane</keyword>
<keyword evidence="7 8" id="KW-0472">Membrane</keyword>